<evidence type="ECO:0000313" key="2">
    <source>
        <dbReference type="EMBL" id="KAF2278664.1"/>
    </source>
</evidence>
<proteinExistence type="predicted"/>
<dbReference type="AlphaFoldDB" id="A0A6A6JQZ4"/>
<gene>
    <name evidence="2" type="ORF">EI97DRAFT_440201</name>
</gene>
<feature type="region of interest" description="Disordered" evidence="1">
    <location>
        <begin position="1"/>
        <end position="34"/>
    </location>
</feature>
<accession>A0A6A6JQZ4</accession>
<dbReference type="Proteomes" id="UP000800097">
    <property type="component" value="Unassembled WGS sequence"/>
</dbReference>
<feature type="region of interest" description="Disordered" evidence="1">
    <location>
        <begin position="193"/>
        <end position="283"/>
    </location>
</feature>
<name>A0A6A6JQZ4_WESOR</name>
<feature type="compositionally biased region" description="Basic and acidic residues" evidence="1">
    <location>
        <begin position="7"/>
        <end position="16"/>
    </location>
</feature>
<feature type="region of interest" description="Disordered" evidence="1">
    <location>
        <begin position="424"/>
        <end position="450"/>
    </location>
</feature>
<keyword evidence="3" id="KW-1185">Reference proteome</keyword>
<evidence type="ECO:0000256" key="1">
    <source>
        <dbReference type="SAM" id="MobiDB-lite"/>
    </source>
</evidence>
<dbReference type="EMBL" id="ML986487">
    <property type="protein sequence ID" value="KAF2278664.1"/>
    <property type="molecule type" value="Genomic_DNA"/>
</dbReference>
<organism evidence="2 3">
    <name type="scientific">Westerdykella ornata</name>
    <dbReference type="NCBI Taxonomy" id="318751"/>
    <lineage>
        <taxon>Eukaryota</taxon>
        <taxon>Fungi</taxon>
        <taxon>Dikarya</taxon>
        <taxon>Ascomycota</taxon>
        <taxon>Pezizomycotina</taxon>
        <taxon>Dothideomycetes</taxon>
        <taxon>Pleosporomycetidae</taxon>
        <taxon>Pleosporales</taxon>
        <taxon>Sporormiaceae</taxon>
        <taxon>Westerdykella</taxon>
    </lineage>
</organism>
<feature type="compositionally biased region" description="Polar residues" evidence="1">
    <location>
        <begin position="18"/>
        <end position="34"/>
    </location>
</feature>
<sequence length="482" mass="52145">MGMSQHPTDRPHDGHNDPFSTAFNPNTPSSLEQLDSSRTDYFFGHCDGNYYLTPSQTPSSNNDLVPDFDFSTTLFPETTSYSNASSACQTPEYTGFNNHSEFHSSLQASTYPSTPAPGTPHPYPIQDRHHVDFSSFGTVSTQRPQLFRSATNNTHLHPPTAAGYHHLSRTNQPLHRRSLSQSDADRIAALYSHAHPLPHPSRRAISTDPDDNAPLNSKKPGCTKHNNKTDNSNPSRPGPYTKPSSHGQHKKRRSHPPTSTPLGMGMRLSGSCASTGSGARGPALVRELNPPGRLRSMYTCIGTPLNLEDDALDEDTSAVRVDAGAEIERDTRVQLTGPRMRHMSHAEQLRTSAKVIEIGAMAVLNAASGGKGGQQGMVGEEAEVQSNDEVLRLVDKMESHLKLQDVGDRDKGLRGCEMIREALGEGGGLDEGGGKMEVGESTLKDSSMSTQTDLQLDTGDADLLALLQNDLEANGFTTAISN</sequence>
<evidence type="ECO:0000313" key="3">
    <source>
        <dbReference type="Proteomes" id="UP000800097"/>
    </source>
</evidence>
<protein>
    <submittedName>
        <fullName evidence="2">Uncharacterized protein</fullName>
    </submittedName>
</protein>
<dbReference type="GeneID" id="54552782"/>
<reference evidence="2" key="1">
    <citation type="journal article" date="2020" name="Stud. Mycol.">
        <title>101 Dothideomycetes genomes: a test case for predicting lifestyles and emergence of pathogens.</title>
        <authorList>
            <person name="Haridas S."/>
            <person name="Albert R."/>
            <person name="Binder M."/>
            <person name="Bloem J."/>
            <person name="Labutti K."/>
            <person name="Salamov A."/>
            <person name="Andreopoulos B."/>
            <person name="Baker S."/>
            <person name="Barry K."/>
            <person name="Bills G."/>
            <person name="Bluhm B."/>
            <person name="Cannon C."/>
            <person name="Castanera R."/>
            <person name="Culley D."/>
            <person name="Daum C."/>
            <person name="Ezra D."/>
            <person name="Gonzalez J."/>
            <person name="Henrissat B."/>
            <person name="Kuo A."/>
            <person name="Liang C."/>
            <person name="Lipzen A."/>
            <person name="Lutzoni F."/>
            <person name="Magnuson J."/>
            <person name="Mondo S."/>
            <person name="Nolan M."/>
            <person name="Ohm R."/>
            <person name="Pangilinan J."/>
            <person name="Park H.-J."/>
            <person name="Ramirez L."/>
            <person name="Alfaro M."/>
            <person name="Sun H."/>
            <person name="Tritt A."/>
            <person name="Yoshinaga Y."/>
            <person name="Zwiers L.-H."/>
            <person name="Turgeon B."/>
            <person name="Goodwin S."/>
            <person name="Spatafora J."/>
            <person name="Crous P."/>
            <person name="Grigoriev I."/>
        </authorList>
    </citation>
    <scope>NUCLEOTIDE SEQUENCE</scope>
    <source>
        <strain evidence="2">CBS 379.55</strain>
    </source>
</reference>
<dbReference type="RefSeq" id="XP_033656203.1">
    <property type="nucleotide sequence ID" value="XM_033799607.1"/>
</dbReference>
<dbReference type="OrthoDB" id="3794317at2759"/>